<dbReference type="InterPro" id="IPR016161">
    <property type="entry name" value="Ald_DH/histidinol_DH"/>
</dbReference>
<keyword evidence="5" id="KW-1185">Reference proteome</keyword>
<reference evidence="4 5" key="1">
    <citation type="submission" date="2020-08" db="EMBL/GenBank/DDBJ databases">
        <title>Sequencing the genomes of 1000 actinobacteria strains.</title>
        <authorList>
            <person name="Klenk H.-P."/>
        </authorList>
    </citation>
    <scope>NUCLEOTIDE SEQUENCE [LARGE SCALE GENOMIC DNA]</scope>
    <source>
        <strain evidence="4 5">DSM 19600</strain>
    </source>
</reference>
<dbReference type="GO" id="GO:0004030">
    <property type="term" value="F:aldehyde dehydrogenase [NAD(P)+] activity"/>
    <property type="evidence" value="ECO:0007669"/>
    <property type="project" value="UniProtKB-EC"/>
</dbReference>
<accession>A0AA40SQA7</accession>
<evidence type="ECO:0000256" key="1">
    <source>
        <dbReference type="ARBA" id="ARBA00023002"/>
    </source>
</evidence>
<dbReference type="Proteomes" id="UP000549113">
    <property type="component" value="Unassembled WGS sequence"/>
</dbReference>
<proteinExistence type="predicted"/>
<feature type="domain" description="Aldehyde dehydrogenase" evidence="3">
    <location>
        <begin position="211"/>
        <end position="356"/>
    </location>
</feature>
<gene>
    <name evidence="4" type="ORF">BKA10_002158</name>
</gene>
<evidence type="ECO:0000259" key="3">
    <source>
        <dbReference type="Pfam" id="PF00171"/>
    </source>
</evidence>
<dbReference type="InterPro" id="IPR015590">
    <property type="entry name" value="Aldehyde_DH_dom"/>
</dbReference>
<evidence type="ECO:0000256" key="2">
    <source>
        <dbReference type="SAM" id="MobiDB-lite"/>
    </source>
</evidence>
<dbReference type="Gene3D" id="3.40.605.10">
    <property type="entry name" value="Aldehyde Dehydrogenase, Chain A, domain 1"/>
    <property type="match status" value="1"/>
</dbReference>
<dbReference type="EC" id="1.2.1.5" evidence="4"/>
<evidence type="ECO:0000313" key="5">
    <source>
        <dbReference type="Proteomes" id="UP000549113"/>
    </source>
</evidence>
<dbReference type="Pfam" id="PF00171">
    <property type="entry name" value="Aldedh"/>
    <property type="match status" value="1"/>
</dbReference>
<dbReference type="SUPFAM" id="SSF53720">
    <property type="entry name" value="ALDH-like"/>
    <property type="match status" value="1"/>
</dbReference>
<dbReference type="PANTHER" id="PTHR11699">
    <property type="entry name" value="ALDEHYDE DEHYDROGENASE-RELATED"/>
    <property type="match status" value="1"/>
</dbReference>
<feature type="region of interest" description="Disordered" evidence="2">
    <location>
        <begin position="1"/>
        <end position="34"/>
    </location>
</feature>
<sequence>MTTDLPDARSAVAPSPDAASHAAPSSAAPSADDRRRMDAAIADLGTGSRTWSLLTLGQRRTVIRRIRAAVVGLVEEWADVAATSKGLEPGHPLRGEEWLSGPYAALVALDAYADTLGALARGASPLDGVKFGAAPGGRTVVHTSPLNGTDALLLSGFTTEVWLEPGVSPQRARDSAGLGQRTPSTAGGVGIVLGAGNVSSIPFLDVLYELLAFNRTVLLKVNPTQDALVPVFERALAPLIEPGFLRIVTGGGDVGAYLTRHPSIDHVHVTGSEATFRAIVPELAVPISAELGGVSPIIVVPGPWSDADLRYQAEHIVTMRLQNSGHNCIAGQVVLVSADWPQREAFLRELRAAYERAPQRPIWYPNSEKSMARAREAYPDATVCAGTRLLVELDEGADATAVESTEYFAPVLGVVSLPGRGRAFLDAAVDHANEKLHGALGANILIEPRVHAALGMDFERALERLRYGTIAVNAWTAFGFLTPTATWGAFPGGTVDDAPSGIGVVHNALLLDRVERTIVRGPFRPFPRSIISLLDTRRLTHGSVLPKPPWFVTARTGAAVCEGFTRFRADGNWPRMAVTLVKAFGA</sequence>
<evidence type="ECO:0000313" key="4">
    <source>
        <dbReference type="EMBL" id="MBB4140364.1"/>
    </source>
</evidence>
<comment type="caution">
    <text evidence="4">The sequence shown here is derived from an EMBL/GenBank/DDBJ whole genome shotgun (WGS) entry which is preliminary data.</text>
</comment>
<dbReference type="InterPro" id="IPR016163">
    <property type="entry name" value="Ald_DH_C"/>
</dbReference>
<organism evidence="4 5">
    <name type="scientific">Microbacterium invictum</name>
    <dbReference type="NCBI Taxonomy" id="515415"/>
    <lineage>
        <taxon>Bacteria</taxon>
        <taxon>Bacillati</taxon>
        <taxon>Actinomycetota</taxon>
        <taxon>Actinomycetes</taxon>
        <taxon>Micrococcales</taxon>
        <taxon>Microbacteriaceae</taxon>
        <taxon>Microbacterium</taxon>
    </lineage>
</organism>
<keyword evidence="1 4" id="KW-0560">Oxidoreductase</keyword>
<feature type="compositionally biased region" description="Low complexity" evidence="2">
    <location>
        <begin position="8"/>
        <end position="30"/>
    </location>
</feature>
<protein>
    <submittedName>
        <fullName evidence="4">Aldehyde dehydrogenase (NAD(P)+)</fullName>
        <ecNumber evidence="4">1.2.1.5</ecNumber>
    </submittedName>
</protein>
<name>A0AA40SQA7_9MICO</name>
<dbReference type="InterPro" id="IPR016162">
    <property type="entry name" value="Ald_DH_N"/>
</dbReference>
<dbReference type="EMBL" id="JACIFH010000001">
    <property type="protein sequence ID" value="MBB4140364.1"/>
    <property type="molecule type" value="Genomic_DNA"/>
</dbReference>
<dbReference type="Gene3D" id="3.40.309.10">
    <property type="entry name" value="Aldehyde Dehydrogenase, Chain A, domain 2"/>
    <property type="match status" value="1"/>
</dbReference>
<dbReference type="AlphaFoldDB" id="A0AA40SQA7"/>